<organism evidence="7">
    <name type="scientific">Salvia splendens</name>
    <name type="common">Scarlet sage</name>
    <dbReference type="NCBI Taxonomy" id="180675"/>
    <lineage>
        <taxon>Eukaryota</taxon>
        <taxon>Viridiplantae</taxon>
        <taxon>Streptophyta</taxon>
        <taxon>Embryophyta</taxon>
        <taxon>Tracheophyta</taxon>
        <taxon>Spermatophyta</taxon>
        <taxon>Magnoliopsida</taxon>
        <taxon>eudicotyledons</taxon>
        <taxon>Gunneridae</taxon>
        <taxon>Pentapetalae</taxon>
        <taxon>asterids</taxon>
        <taxon>lamiids</taxon>
        <taxon>Lamiales</taxon>
        <taxon>Lamiaceae</taxon>
        <taxon>Nepetoideae</taxon>
        <taxon>Mentheae</taxon>
        <taxon>Salviinae</taxon>
        <taxon>Salvia</taxon>
        <taxon>Salvia subgen. Calosphace</taxon>
        <taxon>core Calosphace</taxon>
    </lineage>
</organism>
<feature type="transmembrane region" description="Helical" evidence="6">
    <location>
        <begin position="91"/>
        <end position="109"/>
    </location>
</feature>
<evidence type="ECO:0000256" key="3">
    <source>
        <dbReference type="ARBA" id="ARBA00022692"/>
    </source>
</evidence>
<feature type="transmembrane region" description="Helical" evidence="6">
    <location>
        <begin position="52"/>
        <end position="71"/>
    </location>
</feature>
<dbReference type="PANTHER" id="PTHR46285:SF3">
    <property type="entry name" value="PROTEINASE INHIBITOR I4, SERPIN (DUF716)"/>
    <property type="match status" value="1"/>
</dbReference>
<dbReference type="Proteomes" id="UP000298416">
    <property type="component" value="Unassembled WGS sequence"/>
</dbReference>
<dbReference type="GO" id="GO:0016020">
    <property type="term" value="C:membrane"/>
    <property type="evidence" value="ECO:0007669"/>
    <property type="project" value="UniProtKB-SubCell"/>
</dbReference>
<keyword evidence="4 6" id="KW-1133">Transmembrane helix</keyword>
<protein>
    <recommendedName>
        <fullName evidence="9">Transmembrane protein 45B</fullName>
    </recommendedName>
</protein>
<evidence type="ECO:0000256" key="2">
    <source>
        <dbReference type="ARBA" id="ARBA00006948"/>
    </source>
</evidence>
<evidence type="ECO:0000313" key="8">
    <source>
        <dbReference type="Proteomes" id="UP000298416"/>
    </source>
</evidence>
<reference evidence="7" key="1">
    <citation type="submission" date="2018-01" db="EMBL/GenBank/DDBJ databases">
        <authorList>
            <person name="Mao J.F."/>
        </authorList>
    </citation>
    <scope>NUCLEOTIDE SEQUENCE</scope>
    <source>
        <strain evidence="7">Huo1</strain>
        <tissue evidence="7">Leaf</tissue>
    </source>
</reference>
<dbReference type="InterPro" id="IPR006904">
    <property type="entry name" value="DUF716"/>
</dbReference>
<keyword evidence="3 6" id="KW-0812">Transmembrane</keyword>
<feature type="transmembrane region" description="Helical" evidence="6">
    <location>
        <begin position="6"/>
        <end position="23"/>
    </location>
</feature>
<gene>
    <name evidence="7" type="ORF">SASPL_101378</name>
</gene>
<feature type="transmembrane region" description="Helical" evidence="6">
    <location>
        <begin position="240"/>
        <end position="259"/>
    </location>
</feature>
<comment type="caution">
    <text evidence="7">The sequence shown here is derived from an EMBL/GenBank/DDBJ whole genome shotgun (WGS) entry which is preliminary data.</text>
</comment>
<dbReference type="OrthoDB" id="906813at2759"/>
<comment type="similarity">
    <text evidence="2">Belongs to the TMEM45 family.</text>
</comment>
<keyword evidence="8" id="KW-1185">Reference proteome</keyword>
<dbReference type="AlphaFoldDB" id="A0A8X8YP61"/>
<evidence type="ECO:0008006" key="9">
    <source>
        <dbReference type="Google" id="ProtNLM"/>
    </source>
</evidence>
<dbReference type="Pfam" id="PF04819">
    <property type="entry name" value="DUF716"/>
    <property type="match status" value="1"/>
</dbReference>
<evidence type="ECO:0000256" key="5">
    <source>
        <dbReference type="ARBA" id="ARBA00023136"/>
    </source>
</evidence>
<dbReference type="PANTHER" id="PTHR46285">
    <property type="entry name" value="PROTEINASE INHIBITOR I4, SERPIN (DUF716)-RELATED"/>
    <property type="match status" value="1"/>
</dbReference>
<evidence type="ECO:0000256" key="6">
    <source>
        <dbReference type="SAM" id="Phobius"/>
    </source>
</evidence>
<evidence type="ECO:0000256" key="4">
    <source>
        <dbReference type="ARBA" id="ARBA00022989"/>
    </source>
</evidence>
<comment type="subcellular location">
    <subcellularLocation>
        <location evidence="1">Membrane</location>
        <topology evidence="1">Multi-pass membrane protein</topology>
    </subcellularLocation>
</comment>
<evidence type="ECO:0000313" key="7">
    <source>
        <dbReference type="EMBL" id="KAG6436478.1"/>
    </source>
</evidence>
<feature type="transmembrane region" description="Helical" evidence="6">
    <location>
        <begin position="151"/>
        <end position="171"/>
    </location>
</feature>
<name>A0A8X8YP61_SALSN</name>
<keyword evidence="5 6" id="KW-0472">Membrane</keyword>
<sequence>MGSLRGHIGPGLAFCIIGLWHLFNHTKLHATNPNTYISHPWFPISKFRYLELYFIIFAASTSISMELFIMPHRHHPFAPDGSIPSNHLHNLEHATISLTFLTYASFAVVLDRISPPARSSLTHLLAALTLAQELLLFHLHSTDHTGLEGRYHWLLQILILTALGLTMISAADSRSFLLSFARSLAIFAQGVWLVVIGVMLYTPRLMPKGCAVRVEDGHYVVRCGSGEAVERAKSLATILFSYYVVGVAVFGVGVYLYLLKLYSKDQVEYHNLEDATGFGDHEEEEEVDAFHLDG</sequence>
<feature type="transmembrane region" description="Helical" evidence="6">
    <location>
        <begin position="183"/>
        <end position="202"/>
    </location>
</feature>
<proteinExistence type="inferred from homology"/>
<evidence type="ECO:0000256" key="1">
    <source>
        <dbReference type="ARBA" id="ARBA00004141"/>
    </source>
</evidence>
<dbReference type="EMBL" id="PNBA02000001">
    <property type="protein sequence ID" value="KAG6436478.1"/>
    <property type="molecule type" value="Genomic_DNA"/>
</dbReference>
<accession>A0A8X8YP61</accession>
<feature type="transmembrane region" description="Helical" evidence="6">
    <location>
        <begin position="121"/>
        <end position="139"/>
    </location>
</feature>
<reference evidence="7" key="2">
    <citation type="submission" date="2020-08" db="EMBL/GenBank/DDBJ databases">
        <title>Plant Genome Project.</title>
        <authorList>
            <person name="Zhang R.-G."/>
        </authorList>
    </citation>
    <scope>NUCLEOTIDE SEQUENCE</scope>
    <source>
        <strain evidence="7">Huo1</strain>
        <tissue evidence="7">Leaf</tissue>
    </source>
</reference>